<dbReference type="OMA" id="MVCAIQT"/>
<reference evidence="3" key="1">
    <citation type="submission" date="2007-12" db="EMBL/GenBank/DDBJ databases">
        <title>Annotation of Entamoeba dispar SAW760.</title>
        <authorList>
            <person name="Lorenzi H."/>
            <person name="Inman J."/>
            <person name="Schobel S."/>
            <person name="Amedeo P."/>
            <person name="Caler E."/>
        </authorList>
    </citation>
    <scope>NUCLEOTIDE SEQUENCE [LARGE SCALE GENOMIC DNA]</scope>
    <source>
        <strain evidence="3">ATCC PRA-260 / SAW760</strain>
    </source>
</reference>
<feature type="signal peptide" evidence="1">
    <location>
        <begin position="1"/>
        <end position="16"/>
    </location>
</feature>
<feature type="chain" id="PRO_5002749824" description="Axoneme-associated protein mst101" evidence="1">
    <location>
        <begin position="17"/>
        <end position="204"/>
    </location>
</feature>
<gene>
    <name evidence="2" type="ORF">EDI_304640</name>
</gene>
<dbReference type="RefSeq" id="XP_001735860.1">
    <property type="nucleotide sequence ID" value="XM_001735808.1"/>
</dbReference>
<name>B0EC21_ENTDS</name>
<evidence type="ECO:0000313" key="3">
    <source>
        <dbReference type="Proteomes" id="UP000008076"/>
    </source>
</evidence>
<dbReference type="Proteomes" id="UP000008076">
    <property type="component" value="Unassembled WGS sequence"/>
</dbReference>
<evidence type="ECO:0008006" key="4">
    <source>
        <dbReference type="Google" id="ProtNLM"/>
    </source>
</evidence>
<dbReference type="AlphaFoldDB" id="B0EC21"/>
<keyword evidence="3" id="KW-1185">Reference proteome</keyword>
<evidence type="ECO:0000256" key="1">
    <source>
        <dbReference type="SAM" id="SignalP"/>
    </source>
</evidence>
<organism evidence="3">
    <name type="scientific">Entamoeba dispar (strain ATCC PRA-260 / SAW760)</name>
    <dbReference type="NCBI Taxonomy" id="370354"/>
    <lineage>
        <taxon>Eukaryota</taxon>
        <taxon>Amoebozoa</taxon>
        <taxon>Evosea</taxon>
        <taxon>Archamoebae</taxon>
        <taxon>Mastigamoebida</taxon>
        <taxon>Entamoebidae</taxon>
        <taxon>Entamoeba</taxon>
    </lineage>
</organism>
<dbReference type="EMBL" id="DS548668">
    <property type="protein sequence ID" value="EDR27923.1"/>
    <property type="molecule type" value="Genomic_DNA"/>
</dbReference>
<keyword evidence="1" id="KW-0732">Signal</keyword>
<sequence>MKIISFILLFFFLCFAKTLEQKKKLQITKPELERFKKLISKRIDKQLSKNPIEVIHTHHLEHLKLHLTFYKKELEKLVHSKDQIDKKRIPKLAGKIRKITIELANEQKRINLNAKKMAKEMSKSISKYRKMYIDEALQRAQGNKAATNIRKTKETFREEIDKINLDLIKQKASHHPPINQHVTKKKLEQLKVKTKILMNRTFKR</sequence>
<feature type="non-terminal residue" evidence="2">
    <location>
        <position position="204"/>
    </location>
</feature>
<evidence type="ECO:0000313" key="2">
    <source>
        <dbReference type="EMBL" id="EDR27923.1"/>
    </source>
</evidence>
<dbReference type="VEuPathDB" id="AmoebaDB:EDI_304640"/>
<protein>
    <recommendedName>
        <fullName evidence="4">Axoneme-associated protein mst101</fullName>
    </recommendedName>
</protein>
<dbReference type="GeneID" id="5880830"/>
<dbReference type="KEGG" id="edi:EDI_304640"/>
<dbReference type="OrthoDB" id="29214at2759"/>
<accession>B0EC21</accession>
<proteinExistence type="predicted"/>